<evidence type="ECO:0000313" key="2">
    <source>
        <dbReference type="Proteomes" id="UP000799437"/>
    </source>
</evidence>
<dbReference type="RefSeq" id="XP_033605444.1">
    <property type="nucleotide sequence ID" value="XM_033747840.1"/>
</dbReference>
<dbReference type="EMBL" id="ML996565">
    <property type="protein sequence ID" value="KAF2762993.1"/>
    <property type="molecule type" value="Genomic_DNA"/>
</dbReference>
<name>A0A6A6WLE5_9PEZI</name>
<organism evidence="1 2">
    <name type="scientific">Pseudovirgaria hyperparasitica</name>
    <dbReference type="NCBI Taxonomy" id="470096"/>
    <lineage>
        <taxon>Eukaryota</taxon>
        <taxon>Fungi</taxon>
        <taxon>Dikarya</taxon>
        <taxon>Ascomycota</taxon>
        <taxon>Pezizomycotina</taxon>
        <taxon>Dothideomycetes</taxon>
        <taxon>Dothideomycetes incertae sedis</taxon>
        <taxon>Acrospermales</taxon>
        <taxon>Acrospermaceae</taxon>
        <taxon>Pseudovirgaria</taxon>
    </lineage>
</organism>
<sequence length="323" mass="35999">MATATENEAAPVRDNRYGLTRELNDSVRLSMQHWMFTYFFDEYPPQPAPASLVTEEHIKENGNIRIADVGCGNGSVLSNFFSTNCKAIITYTSSAWLLETYRSLPANIRENVLFEGIDIAHDYLPMGDDIPSTFKFSEWDVYTEPPAELIGQFDIVHIRLFVIVVRDNDPCTMIRNAVRLLKPGGYLQWDELEPNTTIVRAPTPGMSTESAQAWITAMLKGMCMSFKTDLNWCSTLASYFEKCGLEPVADVHRECPPEFRRLMTTNALSALENVGRGISDELGKVKGTGLSWSDLCSACLVETSQGVTVTQSLSIVVGRKTIL</sequence>
<dbReference type="Pfam" id="PF13489">
    <property type="entry name" value="Methyltransf_23"/>
    <property type="match status" value="1"/>
</dbReference>
<dbReference type="Gene3D" id="3.40.50.150">
    <property type="entry name" value="Vaccinia Virus protein VP39"/>
    <property type="match status" value="1"/>
</dbReference>
<keyword evidence="2" id="KW-1185">Reference proteome</keyword>
<dbReference type="Proteomes" id="UP000799437">
    <property type="component" value="Unassembled WGS sequence"/>
</dbReference>
<dbReference type="AlphaFoldDB" id="A0A6A6WLE5"/>
<dbReference type="GeneID" id="54488894"/>
<reference evidence="1" key="1">
    <citation type="journal article" date="2020" name="Stud. Mycol.">
        <title>101 Dothideomycetes genomes: a test case for predicting lifestyles and emergence of pathogens.</title>
        <authorList>
            <person name="Haridas S."/>
            <person name="Albert R."/>
            <person name="Binder M."/>
            <person name="Bloem J."/>
            <person name="Labutti K."/>
            <person name="Salamov A."/>
            <person name="Andreopoulos B."/>
            <person name="Baker S."/>
            <person name="Barry K."/>
            <person name="Bills G."/>
            <person name="Bluhm B."/>
            <person name="Cannon C."/>
            <person name="Castanera R."/>
            <person name="Culley D."/>
            <person name="Daum C."/>
            <person name="Ezra D."/>
            <person name="Gonzalez J."/>
            <person name="Henrissat B."/>
            <person name="Kuo A."/>
            <person name="Liang C."/>
            <person name="Lipzen A."/>
            <person name="Lutzoni F."/>
            <person name="Magnuson J."/>
            <person name="Mondo S."/>
            <person name="Nolan M."/>
            <person name="Ohm R."/>
            <person name="Pangilinan J."/>
            <person name="Park H.-J."/>
            <person name="Ramirez L."/>
            <person name="Alfaro M."/>
            <person name="Sun H."/>
            <person name="Tritt A."/>
            <person name="Yoshinaga Y."/>
            <person name="Zwiers L.-H."/>
            <person name="Turgeon B."/>
            <person name="Goodwin S."/>
            <person name="Spatafora J."/>
            <person name="Crous P."/>
            <person name="Grigoriev I."/>
        </authorList>
    </citation>
    <scope>NUCLEOTIDE SEQUENCE</scope>
    <source>
        <strain evidence="1">CBS 121739</strain>
    </source>
</reference>
<gene>
    <name evidence="1" type="ORF">EJ05DRAFT_506638</name>
</gene>
<evidence type="ECO:0000313" key="1">
    <source>
        <dbReference type="EMBL" id="KAF2762993.1"/>
    </source>
</evidence>
<dbReference type="InterPro" id="IPR029063">
    <property type="entry name" value="SAM-dependent_MTases_sf"/>
</dbReference>
<dbReference type="CDD" id="cd02440">
    <property type="entry name" value="AdoMet_MTases"/>
    <property type="match status" value="1"/>
</dbReference>
<protein>
    <recommendedName>
        <fullName evidence="3">S-adenosyl-L-methionine-dependent methyltransferase</fullName>
    </recommendedName>
</protein>
<dbReference type="OrthoDB" id="417697at2759"/>
<dbReference type="SUPFAM" id="SSF53335">
    <property type="entry name" value="S-adenosyl-L-methionine-dependent methyltransferases"/>
    <property type="match status" value="1"/>
</dbReference>
<evidence type="ECO:0008006" key="3">
    <source>
        <dbReference type="Google" id="ProtNLM"/>
    </source>
</evidence>
<proteinExistence type="predicted"/>
<accession>A0A6A6WLE5</accession>